<accession>A0A0U5G4J2</accession>
<evidence type="ECO:0000256" key="1">
    <source>
        <dbReference type="ARBA" id="ARBA00022723"/>
    </source>
</evidence>
<dbReference type="PANTHER" id="PTHR20930">
    <property type="entry name" value="OVARIAN CARCINOMA ANTIGEN CA125-RELATED"/>
    <property type="match status" value="1"/>
</dbReference>
<feature type="domain" description="ZZ-type" evidence="5">
    <location>
        <begin position="4"/>
        <end position="32"/>
    </location>
</feature>
<evidence type="ECO:0000313" key="7">
    <source>
        <dbReference type="EMBL" id="CEL06651.1"/>
    </source>
</evidence>
<dbReference type="PANTHER" id="PTHR20930:SF0">
    <property type="entry name" value="PROTEIN ILRUN"/>
    <property type="match status" value="1"/>
</dbReference>
<dbReference type="EMBL" id="CDMC01000008">
    <property type="protein sequence ID" value="CEL06651.1"/>
    <property type="molecule type" value="Genomic_DNA"/>
</dbReference>
<evidence type="ECO:0000313" key="8">
    <source>
        <dbReference type="Proteomes" id="UP000054771"/>
    </source>
</evidence>
<evidence type="ECO:0000256" key="2">
    <source>
        <dbReference type="ARBA" id="ARBA00022771"/>
    </source>
</evidence>
<dbReference type="SUPFAM" id="SSF57850">
    <property type="entry name" value="RING/U-box"/>
    <property type="match status" value="1"/>
</dbReference>
<gene>
    <name evidence="7" type="ORF">ASPCAL09823</name>
</gene>
<evidence type="ECO:0000256" key="3">
    <source>
        <dbReference type="ARBA" id="ARBA00022833"/>
    </source>
</evidence>
<organism evidence="7 8">
    <name type="scientific">Aspergillus calidoustus</name>
    <dbReference type="NCBI Taxonomy" id="454130"/>
    <lineage>
        <taxon>Eukaryota</taxon>
        <taxon>Fungi</taxon>
        <taxon>Dikarya</taxon>
        <taxon>Ascomycota</taxon>
        <taxon>Pezizomycotina</taxon>
        <taxon>Eurotiomycetes</taxon>
        <taxon>Eurotiomycetidae</taxon>
        <taxon>Eurotiales</taxon>
        <taxon>Aspergillaceae</taxon>
        <taxon>Aspergillus</taxon>
        <taxon>Aspergillus subgen. Nidulantes</taxon>
    </lineage>
</organism>
<proteinExistence type="predicted"/>
<sequence>MGFITGVRYKCSVCHDTDFCAKCEVHTSNTHNRTHPMVMFKTAVRSVTVSTVHENAFSQSTATLGDRTLRSTSTQASAPFSSEPEVTEMVTKEEPEPGPVAEPKSSDLLMPNTEKRQDTPKQAPSDDSEAEYQAFFIEDTIADRTVMPPNQVFQQTWKLYNPGPRAWPSGTNVRFVGGDSMFNVDTNHPSSLASVTAAMESNKLCKPLEVGERAEFTVTLKTPRRLGTAISYWRLKLDDGTPFGHKLWCDVQVQDELIEDEPVNKTEVDQKEPLLPNAEPSDDISGSQMVFPKLEKESPTSSTHEAASFPPTAPSVSNASEHDILDDVASLTLDDADTDAGFFTDEEYDILDASDQEFMDANSSRN</sequence>
<reference evidence="8" key="1">
    <citation type="journal article" date="2016" name="Genome Announc.">
        <title>Draft genome sequences of fungus Aspergillus calidoustus.</title>
        <authorList>
            <person name="Horn F."/>
            <person name="Linde J."/>
            <person name="Mattern D.J."/>
            <person name="Walther G."/>
            <person name="Guthke R."/>
            <person name="Scherlach K."/>
            <person name="Martin K."/>
            <person name="Brakhage A.A."/>
            <person name="Petzke L."/>
            <person name="Valiante V."/>
        </authorList>
    </citation>
    <scope>NUCLEOTIDE SEQUENCE [LARGE SCALE GENOMIC DNA]</scope>
    <source>
        <strain evidence="8">SF006504</strain>
    </source>
</reference>
<dbReference type="InterPro" id="IPR000433">
    <property type="entry name" value="Znf_ZZ"/>
</dbReference>
<dbReference type="AlphaFoldDB" id="A0A0U5G4J2"/>
<dbReference type="OrthoDB" id="661148at2759"/>
<feature type="compositionally biased region" description="Polar residues" evidence="4">
    <location>
        <begin position="70"/>
        <end position="80"/>
    </location>
</feature>
<feature type="compositionally biased region" description="Basic and acidic residues" evidence="4">
    <location>
        <begin position="262"/>
        <end position="272"/>
    </location>
</feature>
<name>A0A0U5G4J2_ASPCI</name>
<dbReference type="OMA" id="YSICDAC"/>
<feature type="region of interest" description="Disordered" evidence="4">
    <location>
        <begin position="63"/>
        <end position="129"/>
    </location>
</feature>
<dbReference type="STRING" id="454130.A0A0U5G4J2"/>
<dbReference type="InterPro" id="IPR032350">
    <property type="entry name" value="Nbr1_FW"/>
</dbReference>
<evidence type="ECO:0000259" key="5">
    <source>
        <dbReference type="Pfam" id="PF00569"/>
    </source>
</evidence>
<evidence type="ECO:0000256" key="4">
    <source>
        <dbReference type="SAM" id="MobiDB-lite"/>
    </source>
</evidence>
<dbReference type="Pfam" id="PF00569">
    <property type="entry name" value="ZZ"/>
    <property type="match status" value="1"/>
</dbReference>
<dbReference type="CDD" id="cd02340">
    <property type="entry name" value="ZZ_NBR1_like"/>
    <property type="match status" value="1"/>
</dbReference>
<keyword evidence="8" id="KW-1185">Reference proteome</keyword>
<dbReference type="Proteomes" id="UP000054771">
    <property type="component" value="Unassembled WGS sequence"/>
</dbReference>
<keyword evidence="2" id="KW-0863">Zinc-finger</keyword>
<dbReference type="Gene3D" id="3.30.60.90">
    <property type="match status" value="1"/>
</dbReference>
<feature type="region of interest" description="Disordered" evidence="4">
    <location>
        <begin position="261"/>
        <end position="321"/>
    </location>
</feature>
<dbReference type="GO" id="GO:0008270">
    <property type="term" value="F:zinc ion binding"/>
    <property type="evidence" value="ECO:0007669"/>
    <property type="project" value="UniProtKB-KW"/>
</dbReference>
<dbReference type="Gene3D" id="2.60.40.10">
    <property type="entry name" value="Immunoglobulins"/>
    <property type="match status" value="1"/>
</dbReference>
<feature type="domain" description="Nbr1 FW" evidence="6">
    <location>
        <begin position="140"/>
        <end position="253"/>
    </location>
</feature>
<dbReference type="Pfam" id="PF16158">
    <property type="entry name" value="N_BRCA1_IG"/>
    <property type="match status" value="1"/>
</dbReference>
<evidence type="ECO:0000259" key="6">
    <source>
        <dbReference type="Pfam" id="PF16158"/>
    </source>
</evidence>
<keyword evidence="3" id="KW-0862">Zinc</keyword>
<protein>
    <submittedName>
        <fullName evidence="7">Uncharacterized protein</fullName>
    </submittedName>
</protein>
<keyword evidence="1" id="KW-0479">Metal-binding</keyword>
<dbReference type="CDD" id="cd14947">
    <property type="entry name" value="NBR1_like"/>
    <property type="match status" value="1"/>
</dbReference>
<dbReference type="InterPro" id="IPR013783">
    <property type="entry name" value="Ig-like_fold"/>
</dbReference>
<dbReference type="InterPro" id="IPR043145">
    <property type="entry name" value="Znf_ZZ_sf"/>
</dbReference>